<accession>A0A7H1N267</accession>
<feature type="region of interest" description="Disordered" evidence="1">
    <location>
        <begin position="107"/>
        <end position="147"/>
    </location>
</feature>
<dbReference type="Proteomes" id="UP000516369">
    <property type="component" value="Chromosome"/>
</dbReference>
<feature type="compositionally biased region" description="Basic and acidic residues" evidence="1">
    <location>
        <begin position="131"/>
        <end position="147"/>
    </location>
</feature>
<evidence type="ECO:0000313" key="4">
    <source>
        <dbReference type="Proteomes" id="UP000516369"/>
    </source>
</evidence>
<dbReference type="Gene3D" id="2.60.200.20">
    <property type="match status" value="1"/>
</dbReference>
<name>A0A7H1N267_9PROT</name>
<dbReference type="InterPro" id="IPR008984">
    <property type="entry name" value="SMAD_FHA_dom_sf"/>
</dbReference>
<proteinExistence type="predicted"/>
<dbReference type="EMBL" id="CP053923">
    <property type="protein sequence ID" value="QNT69803.1"/>
    <property type="molecule type" value="Genomic_DNA"/>
</dbReference>
<dbReference type="RefSeq" id="WP_190260318.1">
    <property type="nucleotide sequence ID" value="NZ_CP053923.1"/>
</dbReference>
<evidence type="ECO:0000256" key="1">
    <source>
        <dbReference type="SAM" id="MobiDB-lite"/>
    </source>
</evidence>
<keyword evidence="4" id="KW-1185">Reference proteome</keyword>
<dbReference type="AlphaFoldDB" id="A0A7H1N267"/>
<dbReference type="KEGG" id="dvn:HQ394_11370"/>
<organism evidence="3 4">
    <name type="scientific">Defluviicoccus vanus</name>
    <dbReference type="NCBI Taxonomy" id="111831"/>
    <lineage>
        <taxon>Bacteria</taxon>
        <taxon>Pseudomonadati</taxon>
        <taxon>Pseudomonadota</taxon>
        <taxon>Alphaproteobacteria</taxon>
        <taxon>Rhodospirillales</taxon>
        <taxon>Rhodospirillaceae</taxon>
        <taxon>Defluviicoccus</taxon>
    </lineage>
</organism>
<reference evidence="3 4" key="1">
    <citation type="submission" date="2020-05" db="EMBL/GenBank/DDBJ databases">
        <title>Complete closed genome sequence of Defluviicoccus vanus.</title>
        <authorList>
            <person name="Bessarab I."/>
            <person name="Arumugam K."/>
            <person name="Maszenan A.M."/>
            <person name="Seviour R.J."/>
            <person name="Williams R.B."/>
        </authorList>
    </citation>
    <scope>NUCLEOTIDE SEQUENCE [LARGE SCALE GENOMIC DNA]</scope>
    <source>
        <strain evidence="3 4">Ben 114</strain>
    </source>
</reference>
<gene>
    <name evidence="3" type="ORF">HQ394_11370</name>
</gene>
<feature type="compositionally biased region" description="Low complexity" evidence="1">
    <location>
        <begin position="109"/>
        <end position="118"/>
    </location>
</feature>
<dbReference type="InterPro" id="IPR000253">
    <property type="entry name" value="FHA_dom"/>
</dbReference>
<dbReference type="SUPFAM" id="SSF49879">
    <property type="entry name" value="SMAD/FHA domain"/>
    <property type="match status" value="1"/>
</dbReference>
<dbReference type="CDD" id="cd00060">
    <property type="entry name" value="FHA"/>
    <property type="match status" value="1"/>
</dbReference>
<sequence>MPRTLVIGRSPFADVVVADASVAPHHLELVIADNGRVHATDCATQGGTWQLPSPSGHGSSNAATTGPAAEGWVRVRQTFVTPQTPLRLGEYCCTVGELLARARKGPPLAAAGEAAGEARLSPAQGGLVPRGRVERDAATGEIVRRRP</sequence>
<evidence type="ECO:0000259" key="2">
    <source>
        <dbReference type="Pfam" id="PF00498"/>
    </source>
</evidence>
<dbReference type="Pfam" id="PF00498">
    <property type="entry name" value="FHA"/>
    <property type="match status" value="1"/>
</dbReference>
<evidence type="ECO:0000313" key="3">
    <source>
        <dbReference type="EMBL" id="QNT69803.1"/>
    </source>
</evidence>
<protein>
    <submittedName>
        <fullName evidence="3">FHA domain-containing protein</fullName>
    </submittedName>
</protein>
<feature type="domain" description="FHA" evidence="2">
    <location>
        <begin position="6"/>
        <end position="49"/>
    </location>
</feature>